<dbReference type="EMBL" id="JBGBPQ010000028">
    <property type="protein sequence ID" value="KAL1496684.1"/>
    <property type="molecule type" value="Genomic_DNA"/>
</dbReference>
<evidence type="ECO:0000256" key="2">
    <source>
        <dbReference type="SAM" id="Phobius"/>
    </source>
</evidence>
<gene>
    <name evidence="4" type="ORF">AB1Y20_014278</name>
</gene>
<dbReference type="Proteomes" id="UP001515480">
    <property type="component" value="Unassembled WGS sequence"/>
</dbReference>
<evidence type="ECO:0000313" key="5">
    <source>
        <dbReference type="Proteomes" id="UP001515480"/>
    </source>
</evidence>
<keyword evidence="2" id="KW-0812">Transmembrane</keyword>
<feature type="transmembrane region" description="Helical" evidence="2">
    <location>
        <begin position="96"/>
        <end position="120"/>
    </location>
</feature>
<feature type="transmembrane region" description="Helical" evidence="2">
    <location>
        <begin position="127"/>
        <end position="146"/>
    </location>
</feature>
<comment type="caution">
    <text evidence="4">The sequence shown here is derived from an EMBL/GenBank/DDBJ whole genome shotgun (WGS) entry which is preliminary data.</text>
</comment>
<feature type="transmembrane region" description="Helical" evidence="2">
    <location>
        <begin position="63"/>
        <end position="84"/>
    </location>
</feature>
<accession>A0AB34IGD1</accession>
<evidence type="ECO:0000313" key="4">
    <source>
        <dbReference type="EMBL" id="KAL1496684.1"/>
    </source>
</evidence>
<sequence>MEASALLPPLAALCLAAALASSLALYAASSSAVAVGVALEHAAALPAALCVAAARRQSADSRLSLHCALGQLLVALAVGATAWAPLVVPEDESPAAVLAVTLSVCVVDLLLAAAIWYAALPTRRSSLYRLAAIMLALGLSSLAATTGEVASWESSHHHRVKGLTGLFVDVLISMAVSLALLAYGGSCLVEAAASSRRPRQEEVAPSLVESPFAAWSAEAEGEDGRTPAAHQGVAEAQRAL</sequence>
<proteinExistence type="predicted"/>
<evidence type="ECO:0000256" key="1">
    <source>
        <dbReference type="SAM" id="MobiDB-lite"/>
    </source>
</evidence>
<dbReference type="AlphaFoldDB" id="A0AB34IGD1"/>
<keyword evidence="2" id="KW-0472">Membrane</keyword>
<feature type="transmembrane region" description="Helical" evidence="2">
    <location>
        <begin position="30"/>
        <end position="51"/>
    </location>
</feature>
<evidence type="ECO:0008006" key="6">
    <source>
        <dbReference type="Google" id="ProtNLM"/>
    </source>
</evidence>
<feature type="region of interest" description="Disordered" evidence="1">
    <location>
        <begin position="218"/>
        <end position="240"/>
    </location>
</feature>
<feature type="chain" id="PRO_5044209709" description="Transmembrane protein 163" evidence="3">
    <location>
        <begin position="25"/>
        <end position="240"/>
    </location>
</feature>
<keyword evidence="2" id="KW-1133">Transmembrane helix</keyword>
<keyword evidence="3" id="KW-0732">Signal</keyword>
<protein>
    <recommendedName>
        <fullName evidence="6">Transmembrane protein 163</fullName>
    </recommendedName>
</protein>
<feature type="transmembrane region" description="Helical" evidence="2">
    <location>
        <begin position="166"/>
        <end position="189"/>
    </location>
</feature>
<keyword evidence="5" id="KW-1185">Reference proteome</keyword>
<name>A0AB34IGD1_PRYPA</name>
<reference evidence="4 5" key="1">
    <citation type="journal article" date="2024" name="Science">
        <title>Giant polyketide synthase enzymes in the biosynthesis of giant marine polyether toxins.</title>
        <authorList>
            <person name="Fallon T.R."/>
            <person name="Shende V.V."/>
            <person name="Wierzbicki I.H."/>
            <person name="Pendleton A.L."/>
            <person name="Watervoot N.F."/>
            <person name="Auber R.P."/>
            <person name="Gonzalez D.J."/>
            <person name="Wisecaver J.H."/>
            <person name="Moore B.S."/>
        </authorList>
    </citation>
    <scope>NUCLEOTIDE SEQUENCE [LARGE SCALE GENOMIC DNA]</scope>
    <source>
        <strain evidence="4 5">12B1</strain>
    </source>
</reference>
<evidence type="ECO:0000256" key="3">
    <source>
        <dbReference type="SAM" id="SignalP"/>
    </source>
</evidence>
<feature type="signal peptide" evidence="3">
    <location>
        <begin position="1"/>
        <end position="24"/>
    </location>
</feature>
<organism evidence="4 5">
    <name type="scientific">Prymnesium parvum</name>
    <name type="common">Toxic golden alga</name>
    <dbReference type="NCBI Taxonomy" id="97485"/>
    <lineage>
        <taxon>Eukaryota</taxon>
        <taxon>Haptista</taxon>
        <taxon>Haptophyta</taxon>
        <taxon>Prymnesiophyceae</taxon>
        <taxon>Prymnesiales</taxon>
        <taxon>Prymnesiaceae</taxon>
        <taxon>Prymnesium</taxon>
    </lineage>
</organism>